<dbReference type="Proteomes" id="UP000309997">
    <property type="component" value="Unassembled WGS sequence"/>
</dbReference>
<evidence type="ECO:0000313" key="2">
    <source>
        <dbReference type="Proteomes" id="UP000309997"/>
    </source>
</evidence>
<accession>A0ACC4B688</accession>
<name>A0ACC4B688_POPAL</name>
<keyword evidence="2" id="KW-1185">Reference proteome</keyword>
<proteinExistence type="predicted"/>
<sequence length="566" mass="62531">MSNQEFSHHPTICYRPIQPSDLEVLERIHAEIFPIRYESEFFQSVVHGRDIVSWAAVDRSRPNGQSDELIGFVTARIAMTKEAGIGDLLRYDPSKPDQTLVYILTLGVVETYRNLGIARSLIRQVIKYASSVPTCRAVYLHVISYNVPAIHLYKKMSFKCIRRLQGFYLINGQHYDSFLFVYYVNGGRSPCSPLICAGMSMIKTCVNAWLLAVVIRVVNITSPYTFDCVVRVLTSYPWKQTSHKLKDGCMVTDGIERQQILRMASSLPSGSLVLSLYLLLFPVCLATDSASITYHGGPLLTGNLNLTLIWYGQFGRVHKNVIRAFVESLHYNAGANLQPQVSSWWNVVESYQEVAGKGSSPINVKVVKQVTDLKYSAGKAVTSEFIQKVLRKATGGDSNTIPVILTARDVKMQGLCFTKCSQHGMLGDHQQPYIVVGNPESECPGSCAWPFQKPDKGPLSITLNPPNGNLGVDAMVVAFARALVEAVTNPYKTGFFQDNSNNANKTVEAASACWGIFGSGAFDGYTGKVRVDPETGGGFNGHGSRGRKFLIPAVWNPKTKSCWTLL</sequence>
<comment type="caution">
    <text evidence="1">The sequence shown here is derived from an EMBL/GenBank/DDBJ whole genome shotgun (WGS) entry which is preliminary data.</text>
</comment>
<gene>
    <name evidence="1" type="ORF">D5086_024618</name>
</gene>
<organism evidence="1 2">
    <name type="scientific">Populus alba</name>
    <name type="common">White poplar</name>
    <dbReference type="NCBI Taxonomy" id="43335"/>
    <lineage>
        <taxon>Eukaryota</taxon>
        <taxon>Viridiplantae</taxon>
        <taxon>Streptophyta</taxon>
        <taxon>Embryophyta</taxon>
        <taxon>Tracheophyta</taxon>
        <taxon>Spermatophyta</taxon>
        <taxon>Magnoliopsida</taxon>
        <taxon>eudicotyledons</taxon>
        <taxon>Gunneridae</taxon>
        <taxon>Pentapetalae</taxon>
        <taxon>rosids</taxon>
        <taxon>fabids</taxon>
        <taxon>Malpighiales</taxon>
        <taxon>Salicaceae</taxon>
        <taxon>Saliceae</taxon>
        <taxon>Populus</taxon>
    </lineage>
</organism>
<dbReference type="EMBL" id="RCHU02000013">
    <property type="protein sequence ID" value="KAL3574005.1"/>
    <property type="molecule type" value="Genomic_DNA"/>
</dbReference>
<protein>
    <submittedName>
        <fullName evidence="1">Uncharacterized protein</fullName>
    </submittedName>
</protein>
<reference evidence="1 2" key="1">
    <citation type="journal article" date="2024" name="Plant Biotechnol. J.">
        <title>Genome and CRISPR/Cas9 system of a widespread forest tree (Populus alba) in the world.</title>
        <authorList>
            <person name="Liu Y.J."/>
            <person name="Jiang P.F."/>
            <person name="Han X.M."/>
            <person name="Li X.Y."/>
            <person name="Wang H.M."/>
            <person name="Wang Y.J."/>
            <person name="Wang X.X."/>
            <person name="Zeng Q.Y."/>
        </authorList>
    </citation>
    <scope>NUCLEOTIDE SEQUENCE [LARGE SCALE GENOMIC DNA]</scope>
    <source>
        <strain evidence="2">cv. PAL-ZL1</strain>
    </source>
</reference>
<evidence type="ECO:0000313" key="1">
    <source>
        <dbReference type="EMBL" id="KAL3574005.1"/>
    </source>
</evidence>